<feature type="signal peptide" evidence="1">
    <location>
        <begin position="1"/>
        <end position="26"/>
    </location>
</feature>
<dbReference type="AlphaFoldDB" id="A0A1H6X737"/>
<dbReference type="RefSeq" id="WP_091829953.1">
    <property type="nucleotide sequence ID" value="NZ_FNZK01000004.1"/>
</dbReference>
<keyword evidence="3" id="KW-1185">Reference proteome</keyword>
<sequence>MKYFSLRILCVLSLLLGIQTAGLASAEDASQAVPANLTTEQFPGHSFTFLNLPADQQSVGYKIFTPAQAEQGDQSSPINFSEHFAKEATVSKVIPDPATKEYLVYLTVNDTGEELAEHTRHGQLSSLVLISDLINAKEQFMGKTIYPKTRNLSGSDDVTTPILIGSAVTVVDVVASSQAQKPISLVVSVNGKNAILPIAYSWTNISAENWSSTPAWQEDLFLQNPRTTLGWSSATWENIEKASVIENMTKDQVLLSWGKPNRAENNGTAWIYGSKKLNFSGNVVSSIEAIPETTPIETIK</sequence>
<accession>A0A1H6X737</accession>
<name>A0A1H6X737_9FIRM</name>
<keyword evidence="1" id="KW-0732">Signal</keyword>
<evidence type="ECO:0000313" key="2">
    <source>
        <dbReference type="EMBL" id="SEJ20365.1"/>
    </source>
</evidence>
<proteinExistence type="predicted"/>
<gene>
    <name evidence="2" type="ORF">SAMN05660742_104143</name>
</gene>
<organism evidence="2 3">
    <name type="scientific">Propionispira arboris</name>
    <dbReference type="NCBI Taxonomy" id="84035"/>
    <lineage>
        <taxon>Bacteria</taxon>
        <taxon>Bacillati</taxon>
        <taxon>Bacillota</taxon>
        <taxon>Negativicutes</taxon>
        <taxon>Selenomonadales</taxon>
        <taxon>Selenomonadaceae</taxon>
        <taxon>Propionispira</taxon>
    </lineage>
</organism>
<protein>
    <submittedName>
        <fullName evidence="2">Uncharacterized protein</fullName>
    </submittedName>
</protein>
<evidence type="ECO:0000256" key="1">
    <source>
        <dbReference type="SAM" id="SignalP"/>
    </source>
</evidence>
<reference evidence="2 3" key="1">
    <citation type="submission" date="2016-10" db="EMBL/GenBank/DDBJ databases">
        <authorList>
            <person name="de Groot N.N."/>
        </authorList>
    </citation>
    <scope>NUCLEOTIDE SEQUENCE [LARGE SCALE GENOMIC DNA]</scope>
    <source>
        <strain evidence="2 3">DSM 2179</strain>
    </source>
</reference>
<evidence type="ECO:0000313" key="3">
    <source>
        <dbReference type="Proteomes" id="UP000199662"/>
    </source>
</evidence>
<feature type="chain" id="PRO_5011737388" evidence="1">
    <location>
        <begin position="27"/>
        <end position="300"/>
    </location>
</feature>
<dbReference type="EMBL" id="FNZK01000004">
    <property type="protein sequence ID" value="SEJ20365.1"/>
    <property type="molecule type" value="Genomic_DNA"/>
</dbReference>
<dbReference type="Proteomes" id="UP000199662">
    <property type="component" value="Unassembled WGS sequence"/>
</dbReference>